<evidence type="ECO:0000313" key="3">
    <source>
        <dbReference type="EMBL" id="CAF1405666.1"/>
    </source>
</evidence>
<keyword evidence="6" id="KW-1185">Reference proteome</keyword>
<organism evidence="4 7">
    <name type="scientific">Adineta steineri</name>
    <dbReference type="NCBI Taxonomy" id="433720"/>
    <lineage>
        <taxon>Eukaryota</taxon>
        <taxon>Metazoa</taxon>
        <taxon>Spiralia</taxon>
        <taxon>Gnathifera</taxon>
        <taxon>Rotifera</taxon>
        <taxon>Eurotatoria</taxon>
        <taxon>Bdelloidea</taxon>
        <taxon>Adinetida</taxon>
        <taxon>Adinetidae</taxon>
        <taxon>Adineta</taxon>
    </lineage>
</organism>
<feature type="region of interest" description="Disordered" evidence="1">
    <location>
        <begin position="1"/>
        <end position="25"/>
    </location>
</feature>
<name>A0A815R3F0_9BILA</name>
<dbReference type="Proteomes" id="UP000663877">
    <property type="component" value="Unassembled WGS sequence"/>
</dbReference>
<dbReference type="EMBL" id="CAJNOM010002686">
    <property type="protein sequence ID" value="CAF1636124.1"/>
    <property type="molecule type" value="Genomic_DNA"/>
</dbReference>
<protein>
    <submittedName>
        <fullName evidence="4">Uncharacterized protein</fullName>
    </submittedName>
</protein>
<evidence type="ECO:0000313" key="7">
    <source>
        <dbReference type="Proteomes" id="UP000663877"/>
    </source>
</evidence>
<accession>A0A815R3F0</accession>
<evidence type="ECO:0000313" key="2">
    <source>
        <dbReference type="EMBL" id="CAF1211246.1"/>
    </source>
</evidence>
<comment type="caution">
    <text evidence="4">The sequence shown here is derived from an EMBL/GenBank/DDBJ whole genome shotgun (WGS) entry which is preliminary data.</text>
</comment>
<dbReference type="AlphaFoldDB" id="A0A815R3F0"/>
<dbReference type="EMBL" id="CAJNOM010000381">
    <property type="protein sequence ID" value="CAF1405666.1"/>
    <property type="molecule type" value="Genomic_DNA"/>
</dbReference>
<dbReference type="EMBL" id="CAJNOI010000253">
    <property type="protein sequence ID" value="CAF1211246.1"/>
    <property type="molecule type" value="Genomic_DNA"/>
</dbReference>
<gene>
    <name evidence="2" type="ORF">BJG266_LOCUS27452</name>
    <name evidence="4" type="ORF">BJG266_LOCUS41582</name>
    <name evidence="3" type="ORF">QVE165_LOCUS37099</name>
    <name evidence="5" type="ORF">QVE165_LOCUS58452</name>
</gene>
<evidence type="ECO:0000313" key="4">
    <source>
        <dbReference type="EMBL" id="CAF1472038.1"/>
    </source>
</evidence>
<sequence>MFIESSSTAMNNQHPHPGIEPDLTNSMTLVFPDTGEVKHLTYEYYRGSAGQPKTIVNLPTGIVQTGGEPMFPPDFPGGIKECTF</sequence>
<evidence type="ECO:0000313" key="5">
    <source>
        <dbReference type="EMBL" id="CAF1636124.1"/>
    </source>
</evidence>
<proteinExistence type="predicted"/>
<dbReference type="OrthoDB" id="10073499at2759"/>
<evidence type="ECO:0000256" key="1">
    <source>
        <dbReference type="SAM" id="MobiDB-lite"/>
    </source>
</evidence>
<reference evidence="4" key="1">
    <citation type="submission" date="2021-02" db="EMBL/GenBank/DDBJ databases">
        <authorList>
            <person name="Nowell W R."/>
        </authorList>
    </citation>
    <scope>NUCLEOTIDE SEQUENCE</scope>
</reference>
<evidence type="ECO:0000313" key="6">
    <source>
        <dbReference type="Proteomes" id="UP000663832"/>
    </source>
</evidence>
<dbReference type="EMBL" id="CAJNOI010002367">
    <property type="protein sequence ID" value="CAF1472038.1"/>
    <property type="molecule type" value="Genomic_DNA"/>
</dbReference>
<feature type="compositionally biased region" description="Polar residues" evidence="1">
    <location>
        <begin position="1"/>
        <end position="14"/>
    </location>
</feature>
<dbReference type="Proteomes" id="UP000663832">
    <property type="component" value="Unassembled WGS sequence"/>
</dbReference>